<feature type="signal peptide" evidence="1">
    <location>
        <begin position="1"/>
        <end position="19"/>
    </location>
</feature>
<feature type="chain" id="PRO_5040407580" description="Secreted protein" evidence="1">
    <location>
        <begin position="20"/>
        <end position="161"/>
    </location>
</feature>
<dbReference type="EMBL" id="BOLY01000001">
    <property type="protein sequence ID" value="GIZ36583.1"/>
    <property type="molecule type" value="Genomic_DNA"/>
</dbReference>
<keyword evidence="1" id="KW-0732">Signal</keyword>
<proteinExistence type="predicted"/>
<evidence type="ECO:0000313" key="3">
    <source>
        <dbReference type="Proteomes" id="UP000825890"/>
    </source>
</evidence>
<name>A0A9P3CD54_9PEZI</name>
<accession>A0A9P3CD54</accession>
<sequence length="161" mass="17784">MMLKPVLLTVLSLVVSSLATDYCVKPPARDPQTGQLVQWHVTNSISTCLDDAACTEVKYNMDIKSDMPKFSGNCHFDSAPANVETGWQPCTVTSEDNSVTKLEYNVAMGPNRAESQEDVKTASRVQVRATTAEAVWLGTRYGAFSKLKKYYPTFSLYPCTL</sequence>
<evidence type="ECO:0000313" key="2">
    <source>
        <dbReference type="EMBL" id="GIZ36583.1"/>
    </source>
</evidence>
<evidence type="ECO:0000256" key="1">
    <source>
        <dbReference type="SAM" id="SignalP"/>
    </source>
</evidence>
<dbReference type="GeneID" id="68285628"/>
<keyword evidence="3" id="KW-1185">Reference proteome</keyword>
<dbReference type="AlphaFoldDB" id="A0A9P3CD54"/>
<protein>
    <recommendedName>
        <fullName evidence="4">Secreted protein</fullName>
    </recommendedName>
</protein>
<dbReference type="RefSeq" id="XP_044651070.1">
    <property type="nucleotide sequence ID" value="XM_044795135.1"/>
</dbReference>
<reference evidence="2 3" key="1">
    <citation type="submission" date="2021-01" db="EMBL/GenBank/DDBJ databases">
        <title>Cercospora kikuchii MAFF 305040 whole genome shotgun sequence.</title>
        <authorList>
            <person name="Kashiwa T."/>
            <person name="Suzuki T."/>
        </authorList>
    </citation>
    <scope>NUCLEOTIDE SEQUENCE [LARGE SCALE GENOMIC DNA]</scope>
    <source>
        <strain evidence="2 3">MAFF 305040</strain>
    </source>
</reference>
<comment type="caution">
    <text evidence="2">The sequence shown here is derived from an EMBL/GenBank/DDBJ whole genome shotgun (WGS) entry which is preliminary data.</text>
</comment>
<dbReference type="Proteomes" id="UP000825890">
    <property type="component" value="Unassembled WGS sequence"/>
</dbReference>
<organism evidence="2 3">
    <name type="scientific">Cercospora kikuchii</name>
    <dbReference type="NCBI Taxonomy" id="84275"/>
    <lineage>
        <taxon>Eukaryota</taxon>
        <taxon>Fungi</taxon>
        <taxon>Dikarya</taxon>
        <taxon>Ascomycota</taxon>
        <taxon>Pezizomycotina</taxon>
        <taxon>Dothideomycetes</taxon>
        <taxon>Dothideomycetidae</taxon>
        <taxon>Mycosphaerellales</taxon>
        <taxon>Mycosphaerellaceae</taxon>
        <taxon>Cercospora</taxon>
    </lineage>
</organism>
<gene>
    <name evidence="2" type="ORF">CKM354_000005300</name>
</gene>
<dbReference type="OrthoDB" id="10447081at2759"/>
<evidence type="ECO:0008006" key="4">
    <source>
        <dbReference type="Google" id="ProtNLM"/>
    </source>
</evidence>